<evidence type="ECO:0000256" key="3">
    <source>
        <dbReference type="ARBA" id="ARBA00022527"/>
    </source>
</evidence>
<sequence>MSKASGGRGCECVASVLEDLSFSGSSASGSGKTLSGDGKGETFMDCADADSHSMSASVSISMCSGSDFSVKPEDVEAEVEVDTGGEASACGSFSSISNRYSCSSSVEENNNEASFRMFCPSKPHKGSDARWEAIQRVKSRDGALGLGHFRLLKKLGCGDIGSVYLAELRSNKCLFALKVMDKGMLVGRKKLARAQTERDILSILDHPFLPALYSHFETEKFSCLLMEFCCGGDLHTLRQKQPARHFSEVAARFYASEILLALEYLHMMGVVYRDLKPENVLVREDGHIMLSDFDLSLRCVVSPTLVRSYTQPACAISGSCVEPVCKASICIDPPCLQPSCFRSSFLRPRPVKLKREKLAAHSSASLPVLNVEPTAARSMSFVGTHEYLAPEIIRGDGHGSSVDWWTFGIFLFEMLHGKTPFKGSGNRETLFNVVSDPLKFPEGSGISYAAKDLIRSLLVKDPKKRLGFKRGATEIKQHPFFESVNWALIRSTHPPEVPKPVDLTVFDQTLKSSSARPDAAGADNSYESSGPYLDFEFF</sequence>
<dbReference type="CDD" id="cd05574">
    <property type="entry name" value="STKc_phototropin_like"/>
    <property type="match status" value="1"/>
</dbReference>
<protein>
    <recommendedName>
        <fullName evidence="2">non-specific serine/threonine protein kinase</fullName>
        <ecNumber evidence="2">2.7.11.1</ecNumber>
    </recommendedName>
</protein>
<keyword evidence="3" id="KW-0723">Serine/threonine-protein kinase</keyword>
<comment type="catalytic activity">
    <reaction evidence="9">
        <text>L-seryl-[protein] + ATP = O-phospho-L-seryl-[protein] + ADP + H(+)</text>
        <dbReference type="Rhea" id="RHEA:17989"/>
        <dbReference type="Rhea" id="RHEA-COMP:9863"/>
        <dbReference type="Rhea" id="RHEA-COMP:11604"/>
        <dbReference type="ChEBI" id="CHEBI:15378"/>
        <dbReference type="ChEBI" id="CHEBI:29999"/>
        <dbReference type="ChEBI" id="CHEBI:30616"/>
        <dbReference type="ChEBI" id="CHEBI:83421"/>
        <dbReference type="ChEBI" id="CHEBI:456216"/>
        <dbReference type="EC" id="2.7.11.1"/>
    </reaction>
</comment>
<dbReference type="PANTHER" id="PTHR45637">
    <property type="entry name" value="FLIPPASE KINASE 1-RELATED"/>
    <property type="match status" value="1"/>
</dbReference>
<dbReference type="FunFam" id="3.30.200.20:FF:000032">
    <property type="entry name" value="Serine/threonine-protein kinase D6PK-like"/>
    <property type="match status" value="1"/>
</dbReference>
<reference evidence="11" key="1">
    <citation type="submission" date="2021-01" db="UniProtKB">
        <authorList>
            <consortium name="EnsemblPlants"/>
        </authorList>
    </citation>
    <scope>IDENTIFICATION</scope>
</reference>
<dbReference type="InterPro" id="IPR008271">
    <property type="entry name" value="Ser/Thr_kinase_AS"/>
</dbReference>
<dbReference type="Gene3D" id="1.10.510.10">
    <property type="entry name" value="Transferase(Phosphotransferase) domain 1"/>
    <property type="match status" value="2"/>
</dbReference>
<evidence type="ECO:0000256" key="7">
    <source>
        <dbReference type="ARBA" id="ARBA00022840"/>
    </source>
</evidence>
<evidence type="ECO:0000256" key="1">
    <source>
        <dbReference type="ARBA" id="ARBA00009903"/>
    </source>
</evidence>
<organism evidence="11 12">
    <name type="scientific">Kalanchoe fedtschenkoi</name>
    <name type="common">Lavender scallops</name>
    <name type="synonym">South American air plant</name>
    <dbReference type="NCBI Taxonomy" id="63787"/>
    <lineage>
        <taxon>Eukaryota</taxon>
        <taxon>Viridiplantae</taxon>
        <taxon>Streptophyta</taxon>
        <taxon>Embryophyta</taxon>
        <taxon>Tracheophyta</taxon>
        <taxon>Spermatophyta</taxon>
        <taxon>Magnoliopsida</taxon>
        <taxon>eudicotyledons</taxon>
        <taxon>Gunneridae</taxon>
        <taxon>Pentapetalae</taxon>
        <taxon>Saxifragales</taxon>
        <taxon>Crassulaceae</taxon>
        <taxon>Kalanchoe</taxon>
    </lineage>
</organism>
<dbReference type="GO" id="GO:0004674">
    <property type="term" value="F:protein serine/threonine kinase activity"/>
    <property type="evidence" value="ECO:0007669"/>
    <property type="project" value="UniProtKB-KW"/>
</dbReference>
<feature type="domain" description="Protein kinase" evidence="10">
    <location>
        <begin position="149"/>
        <end position="481"/>
    </location>
</feature>
<dbReference type="Proteomes" id="UP000594263">
    <property type="component" value="Unplaced"/>
</dbReference>
<dbReference type="SMART" id="SM00220">
    <property type="entry name" value="S_TKc"/>
    <property type="match status" value="1"/>
</dbReference>
<keyword evidence="6" id="KW-0418">Kinase</keyword>
<dbReference type="SUPFAM" id="SSF56112">
    <property type="entry name" value="Protein kinase-like (PK-like)"/>
    <property type="match status" value="1"/>
</dbReference>
<dbReference type="FunFam" id="1.10.510.10:FF:000020">
    <property type="entry name" value="serine/threonine-protein kinase D6PK-like"/>
    <property type="match status" value="1"/>
</dbReference>
<dbReference type="OMA" id="CFKPRLF"/>
<dbReference type="PROSITE" id="PS00108">
    <property type="entry name" value="PROTEIN_KINASE_ST"/>
    <property type="match status" value="1"/>
</dbReference>
<dbReference type="FunFam" id="1.10.510.10:FF:000028">
    <property type="entry name" value="serine/threonine-protein kinase D6PK-like"/>
    <property type="match status" value="1"/>
</dbReference>
<dbReference type="EnsemblPlants" id="Kaladp0095s0234.1.v1.1">
    <property type="protein sequence ID" value="Kaladp0095s0234.1.v1.1"/>
    <property type="gene ID" value="Kaladp0095s0234.v1.1"/>
</dbReference>
<keyword evidence="12" id="KW-1185">Reference proteome</keyword>
<keyword evidence="7" id="KW-0067">ATP-binding</keyword>
<proteinExistence type="inferred from homology"/>
<evidence type="ECO:0000256" key="5">
    <source>
        <dbReference type="ARBA" id="ARBA00022741"/>
    </source>
</evidence>
<comment type="catalytic activity">
    <reaction evidence="8">
        <text>L-threonyl-[protein] + ATP = O-phospho-L-threonyl-[protein] + ADP + H(+)</text>
        <dbReference type="Rhea" id="RHEA:46608"/>
        <dbReference type="Rhea" id="RHEA-COMP:11060"/>
        <dbReference type="Rhea" id="RHEA-COMP:11605"/>
        <dbReference type="ChEBI" id="CHEBI:15378"/>
        <dbReference type="ChEBI" id="CHEBI:30013"/>
        <dbReference type="ChEBI" id="CHEBI:30616"/>
        <dbReference type="ChEBI" id="CHEBI:61977"/>
        <dbReference type="ChEBI" id="CHEBI:456216"/>
        <dbReference type="EC" id="2.7.11.1"/>
    </reaction>
</comment>
<evidence type="ECO:0000256" key="4">
    <source>
        <dbReference type="ARBA" id="ARBA00022679"/>
    </source>
</evidence>
<dbReference type="Gramene" id="Kaladp0095s0234.1.v1.1">
    <property type="protein sequence ID" value="Kaladp0095s0234.1.v1.1"/>
    <property type="gene ID" value="Kaladp0095s0234.v1.1"/>
</dbReference>
<evidence type="ECO:0000256" key="2">
    <source>
        <dbReference type="ARBA" id="ARBA00012513"/>
    </source>
</evidence>
<dbReference type="InterPro" id="IPR000719">
    <property type="entry name" value="Prot_kinase_dom"/>
</dbReference>
<dbReference type="Pfam" id="PF00069">
    <property type="entry name" value="Pkinase"/>
    <property type="match status" value="2"/>
</dbReference>
<dbReference type="GO" id="GO:0005524">
    <property type="term" value="F:ATP binding"/>
    <property type="evidence" value="ECO:0007669"/>
    <property type="project" value="UniProtKB-KW"/>
</dbReference>
<comment type="similarity">
    <text evidence="1">Belongs to the protein kinase superfamily. AGC Ser/Thr protein kinase family.</text>
</comment>
<dbReference type="EC" id="2.7.11.1" evidence="2"/>
<evidence type="ECO:0000256" key="8">
    <source>
        <dbReference type="ARBA" id="ARBA00047899"/>
    </source>
</evidence>
<evidence type="ECO:0000256" key="6">
    <source>
        <dbReference type="ARBA" id="ARBA00022777"/>
    </source>
</evidence>
<dbReference type="InterPro" id="IPR011009">
    <property type="entry name" value="Kinase-like_dom_sf"/>
</dbReference>
<evidence type="ECO:0000259" key="10">
    <source>
        <dbReference type="PROSITE" id="PS50011"/>
    </source>
</evidence>
<dbReference type="Gene3D" id="3.30.200.20">
    <property type="entry name" value="Phosphorylase Kinase, domain 1"/>
    <property type="match status" value="2"/>
</dbReference>
<evidence type="ECO:0000313" key="11">
    <source>
        <dbReference type="EnsemblPlants" id="Kaladp0095s0234.1.v1.1"/>
    </source>
</evidence>
<keyword evidence="5" id="KW-0547">Nucleotide-binding</keyword>
<accession>A0A7N1A6A5</accession>
<keyword evidence="4" id="KW-0808">Transferase</keyword>
<name>A0A7N1A6A5_KALFE</name>
<dbReference type="PROSITE" id="PS50011">
    <property type="entry name" value="PROTEIN_KINASE_DOM"/>
    <property type="match status" value="1"/>
</dbReference>
<evidence type="ECO:0000256" key="9">
    <source>
        <dbReference type="ARBA" id="ARBA00048679"/>
    </source>
</evidence>
<evidence type="ECO:0000313" key="12">
    <source>
        <dbReference type="Proteomes" id="UP000594263"/>
    </source>
</evidence>
<dbReference type="AlphaFoldDB" id="A0A7N1A6A5"/>